<reference evidence="1" key="1">
    <citation type="submission" date="2018-05" db="EMBL/GenBank/DDBJ databases">
        <authorList>
            <person name="Lanie J.A."/>
            <person name="Ng W.-L."/>
            <person name="Kazmierczak K.M."/>
            <person name="Andrzejewski T.M."/>
            <person name="Davidsen T.M."/>
            <person name="Wayne K.J."/>
            <person name="Tettelin H."/>
            <person name="Glass J.I."/>
            <person name="Rusch D."/>
            <person name="Podicherti R."/>
            <person name="Tsui H.-C.T."/>
            <person name="Winkler M.E."/>
        </authorList>
    </citation>
    <scope>NUCLEOTIDE SEQUENCE</scope>
</reference>
<proteinExistence type="predicted"/>
<organism evidence="1">
    <name type="scientific">marine metagenome</name>
    <dbReference type="NCBI Taxonomy" id="408172"/>
    <lineage>
        <taxon>unclassified sequences</taxon>
        <taxon>metagenomes</taxon>
        <taxon>ecological metagenomes</taxon>
    </lineage>
</organism>
<feature type="non-terminal residue" evidence="1">
    <location>
        <position position="29"/>
    </location>
</feature>
<sequence>MYLSPRKKLFVDTAAEMFGDGADISKENV</sequence>
<dbReference type="AlphaFoldDB" id="A0A382ASZ4"/>
<accession>A0A382ASZ4</accession>
<name>A0A382ASZ4_9ZZZZ</name>
<protein>
    <submittedName>
        <fullName evidence="1">Uncharacterized protein</fullName>
    </submittedName>
</protein>
<evidence type="ECO:0000313" key="1">
    <source>
        <dbReference type="EMBL" id="SVB04474.1"/>
    </source>
</evidence>
<dbReference type="EMBL" id="UINC01026652">
    <property type="protein sequence ID" value="SVB04474.1"/>
    <property type="molecule type" value="Genomic_DNA"/>
</dbReference>
<gene>
    <name evidence="1" type="ORF">METZ01_LOCUS157328</name>
</gene>